<sequence length="128" mass="14152">MTEQSKVQAYINNFRRRLAPFLRPGIGLDCNVYPAVDGGAVLVFRIGPNVENDDKYHPAYPSLGRALSQIEQRAFGGNLDGFTFGGTNVILEQDRIIFIKEGSSQEWSDTAAEKDVASVLAPHRRGQK</sequence>
<dbReference type="Proteomes" id="UP001214666">
    <property type="component" value="Chromosome"/>
</dbReference>
<dbReference type="RefSeq" id="WP_103828957.1">
    <property type="nucleotide sequence ID" value="NZ_CP118942.1"/>
</dbReference>
<evidence type="ECO:0000313" key="2">
    <source>
        <dbReference type="Proteomes" id="UP001214666"/>
    </source>
</evidence>
<dbReference type="AlphaFoldDB" id="A0AAX3P2S2"/>
<reference evidence="1" key="1">
    <citation type="submission" date="2023-02" db="EMBL/GenBank/DDBJ databases">
        <title>The sequence of Aeromonas hydrophila K533.</title>
        <authorList>
            <person name="Luo X."/>
        </authorList>
    </citation>
    <scope>NUCLEOTIDE SEQUENCE</scope>
    <source>
        <strain evidence="1">K533</strain>
    </source>
</reference>
<accession>A0AAX3P2S2</accession>
<organism evidence="1 2">
    <name type="scientific">Aeromonas hydrophila</name>
    <dbReference type="NCBI Taxonomy" id="644"/>
    <lineage>
        <taxon>Bacteria</taxon>
        <taxon>Pseudomonadati</taxon>
        <taxon>Pseudomonadota</taxon>
        <taxon>Gammaproteobacteria</taxon>
        <taxon>Aeromonadales</taxon>
        <taxon>Aeromonadaceae</taxon>
        <taxon>Aeromonas</taxon>
    </lineage>
</organism>
<protein>
    <submittedName>
        <fullName evidence="1">Uncharacterized protein</fullName>
    </submittedName>
</protein>
<evidence type="ECO:0000313" key="1">
    <source>
        <dbReference type="EMBL" id="WEE24930.1"/>
    </source>
</evidence>
<gene>
    <name evidence="1" type="ORF">PY771_14740</name>
</gene>
<dbReference type="EMBL" id="CP118942">
    <property type="protein sequence ID" value="WEE24930.1"/>
    <property type="molecule type" value="Genomic_DNA"/>
</dbReference>
<proteinExistence type="predicted"/>
<name>A0AAX3P2S2_AERHY</name>